<evidence type="ECO:0000256" key="2">
    <source>
        <dbReference type="ARBA" id="ARBA00022771"/>
    </source>
</evidence>
<feature type="compositionally biased region" description="Acidic residues" evidence="6">
    <location>
        <begin position="185"/>
        <end position="194"/>
    </location>
</feature>
<evidence type="ECO:0000259" key="7">
    <source>
        <dbReference type="PROSITE" id="PS50950"/>
    </source>
</evidence>
<sequence>MGRTCCVVGCSVRSHDRQGTKLDNALSFFSFPVWRKNQGSYVSDVTKRRRLSWISAVRRKDINFSSIPRSLKVCSRHFYSGKPSYEMDESNPDWAPTLHLGHSEVRATESDRYSRRLQREQMTVPIAGDDGESQMQRETTAEPVGSAHEKEGGDQAEAEVAADAAGGDQAEVGAVEDECGEWADVEAAEDEGEEGGNQAEVDMPVKRQRRECQFCERNSAEVNHLLQENRELRCELNKRKMD</sequence>
<keyword evidence="8" id="KW-1185">Reference proteome</keyword>
<dbReference type="AlphaFoldDB" id="A0A6P6PIA7"/>
<dbReference type="OrthoDB" id="6369483at2759"/>
<accession>A0A6P6PIA7</accession>
<name>A0A6P6PIA7_CARAU</name>
<dbReference type="KEGG" id="caua:113099740"/>
<dbReference type="Proteomes" id="UP000515129">
    <property type="component" value="Unplaced"/>
</dbReference>
<dbReference type="SMART" id="SM00980">
    <property type="entry name" value="THAP"/>
    <property type="match status" value="1"/>
</dbReference>
<dbReference type="InterPro" id="IPR006612">
    <property type="entry name" value="THAP_Znf"/>
</dbReference>
<reference evidence="9" key="1">
    <citation type="submission" date="2025-08" db="UniProtKB">
        <authorList>
            <consortium name="RefSeq"/>
        </authorList>
    </citation>
    <scope>IDENTIFICATION</scope>
    <source>
        <strain evidence="9">Wakin</strain>
        <tissue evidence="9">Muscle</tissue>
    </source>
</reference>
<dbReference type="GeneID" id="113099740"/>
<dbReference type="SUPFAM" id="SSF57716">
    <property type="entry name" value="Glucocorticoid receptor-like (DNA-binding domain)"/>
    <property type="match status" value="1"/>
</dbReference>
<evidence type="ECO:0000256" key="6">
    <source>
        <dbReference type="SAM" id="MobiDB-lite"/>
    </source>
</evidence>
<evidence type="ECO:0000256" key="1">
    <source>
        <dbReference type="ARBA" id="ARBA00022723"/>
    </source>
</evidence>
<feature type="non-terminal residue" evidence="9">
    <location>
        <position position="242"/>
    </location>
</feature>
<keyword evidence="3" id="KW-0862">Zinc</keyword>
<evidence type="ECO:0000256" key="5">
    <source>
        <dbReference type="PROSITE-ProRule" id="PRU00309"/>
    </source>
</evidence>
<dbReference type="RefSeq" id="XP_026120452.1">
    <property type="nucleotide sequence ID" value="XM_026264667.1"/>
</dbReference>
<keyword evidence="4 5" id="KW-0238">DNA-binding</keyword>
<proteinExistence type="predicted"/>
<gene>
    <name evidence="9" type="primary">LOC113099740</name>
</gene>
<evidence type="ECO:0000313" key="8">
    <source>
        <dbReference type="Proteomes" id="UP000515129"/>
    </source>
</evidence>
<feature type="region of interest" description="Disordered" evidence="6">
    <location>
        <begin position="126"/>
        <end position="155"/>
    </location>
</feature>
<dbReference type="PROSITE" id="PS50950">
    <property type="entry name" value="ZF_THAP"/>
    <property type="match status" value="1"/>
</dbReference>
<evidence type="ECO:0000313" key="9">
    <source>
        <dbReference type="RefSeq" id="XP_026120452.1"/>
    </source>
</evidence>
<evidence type="ECO:0000256" key="3">
    <source>
        <dbReference type="ARBA" id="ARBA00022833"/>
    </source>
</evidence>
<evidence type="ECO:0000256" key="4">
    <source>
        <dbReference type="ARBA" id="ARBA00023125"/>
    </source>
</evidence>
<organism evidence="8 9">
    <name type="scientific">Carassius auratus</name>
    <name type="common">Goldfish</name>
    <dbReference type="NCBI Taxonomy" id="7957"/>
    <lineage>
        <taxon>Eukaryota</taxon>
        <taxon>Metazoa</taxon>
        <taxon>Chordata</taxon>
        <taxon>Craniata</taxon>
        <taxon>Vertebrata</taxon>
        <taxon>Euteleostomi</taxon>
        <taxon>Actinopterygii</taxon>
        <taxon>Neopterygii</taxon>
        <taxon>Teleostei</taxon>
        <taxon>Ostariophysi</taxon>
        <taxon>Cypriniformes</taxon>
        <taxon>Cyprinidae</taxon>
        <taxon>Cyprininae</taxon>
        <taxon>Carassius</taxon>
    </lineage>
</organism>
<keyword evidence="1" id="KW-0479">Metal-binding</keyword>
<dbReference type="GO" id="GO:0008270">
    <property type="term" value="F:zinc ion binding"/>
    <property type="evidence" value="ECO:0007669"/>
    <property type="project" value="UniProtKB-KW"/>
</dbReference>
<keyword evidence="2 5" id="KW-0863">Zinc-finger</keyword>
<feature type="domain" description="THAP-type" evidence="7">
    <location>
        <begin position="1"/>
        <end position="99"/>
    </location>
</feature>
<protein>
    <submittedName>
        <fullName evidence="9">Uncharacterized protein LOC113099740</fullName>
    </submittedName>
</protein>
<dbReference type="GO" id="GO:0003677">
    <property type="term" value="F:DNA binding"/>
    <property type="evidence" value="ECO:0007669"/>
    <property type="project" value="UniProtKB-UniRule"/>
</dbReference>
<feature type="region of interest" description="Disordered" evidence="6">
    <location>
        <begin position="185"/>
        <end position="204"/>
    </location>
</feature>
<dbReference type="Pfam" id="PF05485">
    <property type="entry name" value="THAP"/>
    <property type="match status" value="1"/>
</dbReference>